<reference evidence="2 3" key="1">
    <citation type="submission" date="2019-12" db="EMBL/GenBank/DDBJ databases">
        <authorList>
            <person name="Scholz U."/>
            <person name="Mascher M."/>
            <person name="Fiebig A."/>
        </authorList>
    </citation>
    <scope>NUCLEOTIDE SEQUENCE</scope>
</reference>
<feature type="region of interest" description="Disordered" evidence="1">
    <location>
        <begin position="120"/>
        <end position="142"/>
    </location>
</feature>
<dbReference type="EMBL" id="CACRZD030000009">
    <property type="protein sequence ID" value="CAA6665012.1"/>
    <property type="molecule type" value="Genomic_DNA"/>
</dbReference>
<dbReference type="Proteomes" id="UP001189122">
    <property type="component" value="Unassembled WGS sequence"/>
</dbReference>
<accession>A0A7I8J6E2</accession>
<organism evidence="2">
    <name type="scientific">Spirodela intermedia</name>
    <name type="common">Intermediate duckweed</name>
    <dbReference type="NCBI Taxonomy" id="51605"/>
    <lineage>
        <taxon>Eukaryota</taxon>
        <taxon>Viridiplantae</taxon>
        <taxon>Streptophyta</taxon>
        <taxon>Embryophyta</taxon>
        <taxon>Tracheophyta</taxon>
        <taxon>Spermatophyta</taxon>
        <taxon>Magnoliopsida</taxon>
        <taxon>Liliopsida</taxon>
        <taxon>Araceae</taxon>
        <taxon>Lemnoideae</taxon>
        <taxon>Spirodela</taxon>
    </lineage>
</organism>
<dbReference type="EMBL" id="LR743596">
    <property type="protein sequence ID" value="CAA2625661.1"/>
    <property type="molecule type" value="Genomic_DNA"/>
</dbReference>
<keyword evidence="3" id="KW-1185">Reference proteome</keyword>
<evidence type="ECO:0000256" key="1">
    <source>
        <dbReference type="SAM" id="MobiDB-lite"/>
    </source>
</evidence>
<evidence type="ECO:0000313" key="3">
    <source>
        <dbReference type="Proteomes" id="UP001189122"/>
    </source>
</evidence>
<protein>
    <submittedName>
        <fullName evidence="2">Uncharacterized protein</fullName>
    </submittedName>
</protein>
<gene>
    <name evidence="2" type="ORF">SI7747_09011401</name>
</gene>
<sequence>MGWWKGQAHCPGHWLAELPTQMKGDSRCHSPWVPHRLMQKPSTVTSAEVRTTLMAAAPPPAFPASVTRSAELRDFPREHPPSSTWRPRKSTVFPHVHRHQWCSTKRTPRVAADASAVWARGNGGSRRRWHAEKVRSGRTRGG</sequence>
<feature type="compositionally biased region" description="Basic residues" evidence="1">
    <location>
        <begin position="125"/>
        <end position="142"/>
    </location>
</feature>
<name>A0A7I8J6E2_SPIIN</name>
<dbReference type="AlphaFoldDB" id="A0A7I8J6E2"/>
<evidence type="ECO:0000313" key="2">
    <source>
        <dbReference type="EMBL" id="CAA2625661.1"/>
    </source>
</evidence>
<proteinExistence type="predicted"/>